<organism evidence="2 3">
    <name type="scientific">Aspergillus novoparasiticus</name>
    <dbReference type="NCBI Taxonomy" id="986946"/>
    <lineage>
        <taxon>Eukaryota</taxon>
        <taxon>Fungi</taxon>
        <taxon>Dikarya</taxon>
        <taxon>Ascomycota</taxon>
        <taxon>Pezizomycotina</taxon>
        <taxon>Eurotiomycetes</taxon>
        <taxon>Eurotiomycetidae</taxon>
        <taxon>Eurotiales</taxon>
        <taxon>Aspergillaceae</taxon>
        <taxon>Aspergillus</taxon>
        <taxon>Aspergillus subgen. Circumdati</taxon>
    </lineage>
</organism>
<protein>
    <submittedName>
        <fullName evidence="2">Uncharacterized protein</fullName>
    </submittedName>
</protein>
<keyword evidence="3" id="KW-1185">Reference proteome</keyword>
<accession>A0A5N6EHJ7</accession>
<sequence>MTKLVVSYDSVSSLSERLVNQPSWENPERPMAGMRFEIKSHKFLEGLSKKFPKKATSRHAQMPEPRFYDHLKPGTLSGCGG</sequence>
<evidence type="ECO:0000256" key="1">
    <source>
        <dbReference type="SAM" id="MobiDB-lite"/>
    </source>
</evidence>
<dbReference type="AlphaFoldDB" id="A0A5N6EHJ7"/>
<dbReference type="EMBL" id="ML733475">
    <property type="protein sequence ID" value="KAB8216719.1"/>
    <property type="molecule type" value="Genomic_DNA"/>
</dbReference>
<gene>
    <name evidence="2" type="ORF">BDV33DRAFT_178396</name>
</gene>
<evidence type="ECO:0000313" key="2">
    <source>
        <dbReference type="EMBL" id="KAB8216719.1"/>
    </source>
</evidence>
<proteinExistence type="predicted"/>
<evidence type="ECO:0000313" key="3">
    <source>
        <dbReference type="Proteomes" id="UP000326799"/>
    </source>
</evidence>
<reference evidence="2 3" key="1">
    <citation type="submission" date="2019-04" db="EMBL/GenBank/DDBJ databases">
        <title>Fungal friends and foes A comparative genomics study of 23 Aspergillus species from section Flavi.</title>
        <authorList>
            <consortium name="DOE Joint Genome Institute"/>
            <person name="Kjaerbolling I."/>
            <person name="Vesth T.C."/>
            <person name="Frisvad J.C."/>
            <person name="Nybo J.L."/>
            <person name="Theobald S."/>
            <person name="Kildgaard S."/>
            <person name="Petersen T.I."/>
            <person name="Kuo A."/>
            <person name="Sato A."/>
            <person name="Lyhne E.K."/>
            <person name="Kogle M.E."/>
            <person name="Wiebenga A."/>
            <person name="Kun R.S."/>
            <person name="Lubbers R.J."/>
            <person name="Makela M.R."/>
            <person name="Barry K."/>
            <person name="Chovatia M."/>
            <person name="Clum A."/>
            <person name="Daum C."/>
            <person name="Haridas S."/>
            <person name="He G."/>
            <person name="LaButti K."/>
            <person name="Lipzen A."/>
            <person name="Mondo S."/>
            <person name="Pangilinan J."/>
            <person name="Riley R."/>
            <person name="Salamov A."/>
            <person name="Simmons B.A."/>
            <person name="Magnuson J.K."/>
            <person name="Henrissat B."/>
            <person name="Mortensen U.H."/>
            <person name="Larsen T.O."/>
            <person name="De vries R.P."/>
            <person name="Grigoriev I.V."/>
            <person name="Machida M."/>
            <person name="Baker S.E."/>
            <person name="Andersen M.R."/>
        </authorList>
    </citation>
    <scope>NUCLEOTIDE SEQUENCE [LARGE SCALE GENOMIC DNA]</scope>
    <source>
        <strain evidence="2 3">CBS 126849</strain>
    </source>
</reference>
<name>A0A5N6EHJ7_9EURO</name>
<feature type="region of interest" description="Disordered" evidence="1">
    <location>
        <begin position="50"/>
        <end position="81"/>
    </location>
</feature>
<dbReference type="Proteomes" id="UP000326799">
    <property type="component" value="Unassembled WGS sequence"/>
</dbReference>